<dbReference type="InterPro" id="IPR013783">
    <property type="entry name" value="Ig-like_fold"/>
</dbReference>
<accession>A0A669B2A5</accession>
<evidence type="ECO:0000259" key="2">
    <source>
        <dbReference type="PROSITE" id="PS50835"/>
    </source>
</evidence>
<evidence type="ECO:0000313" key="4">
    <source>
        <dbReference type="Proteomes" id="UP000005207"/>
    </source>
</evidence>
<dbReference type="GO" id="GO:0005886">
    <property type="term" value="C:plasma membrane"/>
    <property type="evidence" value="ECO:0007669"/>
    <property type="project" value="TreeGrafter"/>
</dbReference>
<evidence type="ECO:0000313" key="3">
    <source>
        <dbReference type="Ensembl" id="ENSONIP00000029841.1"/>
    </source>
</evidence>
<dbReference type="InParanoid" id="A0A669B2A5"/>
<dbReference type="PANTHER" id="PTHR23268:SF28">
    <property type="entry name" value="T CELL RECEPTOR BETA VARIABLE 19"/>
    <property type="match status" value="1"/>
</dbReference>
<proteinExistence type="predicted"/>
<dbReference type="InterPro" id="IPR007110">
    <property type="entry name" value="Ig-like_dom"/>
</dbReference>
<dbReference type="PANTHER" id="PTHR23268">
    <property type="entry name" value="T-CELL RECEPTOR BETA CHAIN"/>
    <property type="match status" value="1"/>
</dbReference>
<dbReference type="OMA" id="SGHYFCA"/>
<dbReference type="Proteomes" id="UP000005207">
    <property type="component" value="Linkage group LG4"/>
</dbReference>
<keyword evidence="4" id="KW-1185">Reference proteome</keyword>
<dbReference type="Gene3D" id="2.60.40.10">
    <property type="entry name" value="Immunoglobulins"/>
    <property type="match status" value="1"/>
</dbReference>
<reference evidence="3" key="2">
    <citation type="submission" date="2025-08" db="UniProtKB">
        <authorList>
            <consortium name="Ensembl"/>
        </authorList>
    </citation>
    <scope>IDENTIFICATION</scope>
</reference>
<reference evidence="4" key="1">
    <citation type="submission" date="2012-01" db="EMBL/GenBank/DDBJ databases">
        <title>The Genome Sequence of Oreochromis niloticus (Nile Tilapia).</title>
        <authorList>
            <consortium name="Broad Institute Genome Assembly Team"/>
            <consortium name="Broad Institute Sequencing Platform"/>
            <person name="Di Palma F."/>
            <person name="Johnson J."/>
            <person name="Lander E.S."/>
            <person name="Lindblad-Toh K."/>
        </authorList>
    </citation>
    <scope>NUCLEOTIDE SEQUENCE [LARGE SCALE GENOMIC DNA]</scope>
</reference>
<dbReference type="PROSITE" id="PS50835">
    <property type="entry name" value="IG_LIKE"/>
    <property type="match status" value="1"/>
</dbReference>
<dbReference type="GO" id="GO:0002376">
    <property type="term" value="P:immune system process"/>
    <property type="evidence" value="ECO:0007669"/>
    <property type="project" value="UniProtKB-KW"/>
</dbReference>
<keyword evidence="1" id="KW-0391">Immunity</keyword>
<feature type="domain" description="Ig-like" evidence="2">
    <location>
        <begin position="28"/>
        <end position="129"/>
    </location>
</feature>
<sequence>QQKWFDLTLVFFSTGASPNQNENVHQTPTDLLKNITEGEKLTCKHKVKSYDTIVWYHRPAGDTSLKLVGFTSYKEIQTVEKPYEGLFNVSGNGEVEAFLHLGKLRHPENSGHYFCAVSSPTTAEKPEISLQKPSSDPEHLQQTTCPQTFADILLFVVSLEVRL</sequence>
<organism evidence="3 4">
    <name type="scientific">Oreochromis niloticus</name>
    <name type="common">Nile tilapia</name>
    <name type="synonym">Tilapia nilotica</name>
    <dbReference type="NCBI Taxonomy" id="8128"/>
    <lineage>
        <taxon>Eukaryota</taxon>
        <taxon>Metazoa</taxon>
        <taxon>Chordata</taxon>
        <taxon>Craniata</taxon>
        <taxon>Vertebrata</taxon>
        <taxon>Euteleostomi</taxon>
        <taxon>Actinopterygii</taxon>
        <taxon>Neopterygii</taxon>
        <taxon>Teleostei</taxon>
        <taxon>Neoteleostei</taxon>
        <taxon>Acanthomorphata</taxon>
        <taxon>Ovalentaria</taxon>
        <taxon>Cichlomorphae</taxon>
        <taxon>Cichliformes</taxon>
        <taxon>Cichlidae</taxon>
        <taxon>African cichlids</taxon>
        <taxon>Pseudocrenilabrinae</taxon>
        <taxon>Oreochromini</taxon>
        <taxon>Oreochromis</taxon>
    </lineage>
</organism>
<dbReference type="GO" id="GO:0007166">
    <property type="term" value="P:cell surface receptor signaling pathway"/>
    <property type="evidence" value="ECO:0007669"/>
    <property type="project" value="TreeGrafter"/>
</dbReference>
<dbReference type="SUPFAM" id="SSF48726">
    <property type="entry name" value="Immunoglobulin"/>
    <property type="match status" value="1"/>
</dbReference>
<dbReference type="AlphaFoldDB" id="A0A669B2A5"/>
<dbReference type="InterPro" id="IPR036179">
    <property type="entry name" value="Ig-like_dom_sf"/>
</dbReference>
<dbReference type="GeneTree" id="ENSGT00940000166007"/>
<dbReference type="InterPro" id="IPR050413">
    <property type="entry name" value="TCR_beta_variable"/>
</dbReference>
<evidence type="ECO:0000256" key="1">
    <source>
        <dbReference type="ARBA" id="ARBA00022859"/>
    </source>
</evidence>
<dbReference type="Ensembl" id="ENSONIT00000051638.1">
    <property type="protein sequence ID" value="ENSONIP00000029841.1"/>
    <property type="gene ID" value="ENSONIG00000032268.1"/>
</dbReference>
<name>A0A669B2A5_ORENI</name>
<reference evidence="3" key="3">
    <citation type="submission" date="2025-09" db="UniProtKB">
        <authorList>
            <consortium name="Ensembl"/>
        </authorList>
    </citation>
    <scope>IDENTIFICATION</scope>
</reference>
<protein>
    <recommendedName>
        <fullName evidence="2">Ig-like domain-containing protein</fullName>
    </recommendedName>
</protein>